<dbReference type="AlphaFoldDB" id="A0A7R9QVU9"/>
<organism evidence="6">
    <name type="scientific">Oppiella nova</name>
    <dbReference type="NCBI Taxonomy" id="334625"/>
    <lineage>
        <taxon>Eukaryota</taxon>
        <taxon>Metazoa</taxon>
        <taxon>Ecdysozoa</taxon>
        <taxon>Arthropoda</taxon>
        <taxon>Chelicerata</taxon>
        <taxon>Arachnida</taxon>
        <taxon>Acari</taxon>
        <taxon>Acariformes</taxon>
        <taxon>Sarcoptiformes</taxon>
        <taxon>Oribatida</taxon>
        <taxon>Brachypylina</taxon>
        <taxon>Oppioidea</taxon>
        <taxon>Oppiidae</taxon>
        <taxon>Oppiella</taxon>
    </lineage>
</organism>
<dbReference type="GO" id="GO:0005886">
    <property type="term" value="C:plasma membrane"/>
    <property type="evidence" value="ECO:0007669"/>
    <property type="project" value="TreeGrafter"/>
</dbReference>
<keyword evidence="4" id="KW-0325">Glycoprotein</keyword>
<dbReference type="Gene3D" id="3.40.50.1820">
    <property type="entry name" value="alpha/beta hydrolase"/>
    <property type="match status" value="1"/>
</dbReference>
<evidence type="ECO:0000313" key="7">
    <source>
        <dbReference type="Proteomes" id="UP000728032"/>
    </source>
</evidence>
<keyword evidence="3" id="KW-0378">Hydrolase</keyword>
<dbReference type="GO" id="GO:0006581">
    <property type="term" value="P:acetylcholine catabolic process"/>
    <property type="evidence" value="ECO:0007669"/>
    <property type="project" value="TreeGrafter"/>
</dbReference>
<dbReference type="InterPro" id="IPR050654">
    <property type="entry name" value="AChE-related_enzymes"/>
</dbReference>
<evidence type="ECO:0000313" key="6">
    <source>
        <dbReference type="EMBL" id="CAD7659768.1"/>
    </source>
</evidence>
<evidence type="ECO:0000256" key="1">
    <source>
        <dbReference type="ARBA" id="ARBA00005964"/>
    </source>
</evidence>
<dbReference type="EMBL" id="OC933157">
    <property type="protein sequence ID" value="CAD7659768.1"/>
    <property type="molecule type" value="Genomic_DNA"/>
</dbReference>
<proteinExistence type="inferred from homology"/>
<dbReference type="GO" id="GO:0003990">
    <property type="term" value="F:acetylcholinesterase activity"/>
    <property type="evidence" value="ECO:0007669"/>
    <property type="project" value="TreeGrafter"/>
</dbReference>
<evidence type="ECO:0000256" key="4">
    <source>
        <dbReference type="ARBA" id="ARBA00023180"/>
    </source>
</evidence>
<keyword evidence="2" id="KW-0719">Serine esterase</keyword>
<keyword evidence="7" id="KW-1185">Reference proteome</keyword>
<dbReference type="PANTHER" id="PTHR43918">
    <property type="entry name" value="ACETYLCHOLINESTERASE"/>
    <property type="match status" value="1"/>
</dbReference>
<dbReference type="SUPFAM" id="SSF53474">
    <property type="entry name" value="alpha/beta-Hydrolases"/>
    <property type="match status" value="1"/>
</dbReference>
<dbReference type="Proteomes" id="UP000728032">
    <property type="component" value="Unassembled WGS sequence"/>
</dbReference>
<evidence type="ECO:0000256" key="3">
    <source>
        <dbReference type="ARBA" id="ARBA00022801"/>
    </source>
</evidence>
<dbReference type="EMBL" id="CAJPVJ010018332">
    <property type="protein sequence ID" value="CAG2176930.1"/>
    <property type="molecule type" value="Genomic_DNA"/>
</dbReference>
<dbReference type="PANTHER" id="PTHR43918:SF4">
    <property type="entry name" value="CARBOXYLIC ESTER HYDROLASE"/>
    <property type="match status" value="1"/>
</dbReference>
<dbReference type="InterPro" id="IPR029058">
    <property type="entry name" value="AB_hydrolase_fold"/>
</dbReference>
<dbReference type="GO" id="GO:0005615">
    <property type="term" value="C:extracellular space"/>
    <property type="evidence" value="ECO:0007669"/>
    <property type="project" value="TreeGrafter"/>
</dbReference>
<gene>
    <name evidence="6" type="ORF">ONB1V03_LOCUS16363</name>
</gene>
<name>A0A7R9QVU9_9ACAR</name>
<evidence type="ECO:0000256" key="2">
    <source>
        <dbReference type="ARBA" id="ARBA00022487"/>
    </source>
</evidence>
<dbReference type="InterPro" id="IPR002018">
    <property type="entry name" value="CarbesteraseB"/>
</dbReference>
<reference evidence="6" key="1">
    <citation type="submission" date="2020-11" db="EMBL/GenBank/DDBJ databases">
        <authorList>
            <person name="Tran Van P."/>
        </authorList>
    </citation>
    <scope>NUCLEOTIDE SEQUENCE</scope>
</reference>
<feature type="domain" description="Carboxylesterase type B" evidence="5">
    <location>
        <begin position="10"/>
        <end position="108"/>
    </location>
</feature>
<protein>
    <recommendedName>
        <fullName evidence="5">Carboxylesterase type B domain-containing protein</fullName>
    </recommendedName>
</protein>
<sequence length="113" mass="13282">MTMAHNIVPKTVGDYYLRDIDLKNSDEMLHKFLKLLTDLLVVCPTYTFAKRFAKRARVIGCSDRHMCHGSSSQYIYGQPIKTPKLFAKKDYDFSLDVMRMWTNFAKNGYEMWL</sequence>
<comment type="similarity">
    <text evidence="1">Belongs to the type-B carboxylesterase/lipase family.</text>
</comment>
<dbReference type="GO" id="GO:0019695">
    <property type="term" value="P:choline metabolic process"/>
    <property type="evidence" value="ECO:0007669"/>
    <property type="project" value="TreeGrafter"/>
</dbReference>
<dbReference type="Pfam" id="PF00135">
    <property type="entry name" value="COesterase"/>
    <property type="match status" value="1"/>
</dbReference>
<evidence type="ECO:0000259" key="5">
    <source>
        <dbReference type="Pfam" id="PF00135"/>
    </source>
</evidence>
<accession>A0A7R9QVU9</accession>